<keyword evidence="3" id="KW-1185">Reference proteome</keyword>
<dbReference type="InterPro" id="IPR026960">
    <property type="entry name" value="RVT-Znf"/>
</dbReference>
<dbReference type="Pfam" id="PF13966">
    <property type="entry name" value="zf-RVT"/>
    <property type="match status" value="1"/>
</dbReference>
<evidence type="ECO:0000259" key="1">
    <source>
        <dbReference type="Pfam" id="PF13966"/>
    </source>
</evidence>
<gene>
    <name evidence="2" type="ORF">Bca52824_067421</name>
</gene>
<dbReference type="PANTHER" id="PTHR33116">
    <property type="entry name" value="REVERSE TRANSCRIPTASE ZINC-BINDING DOMAIN-CONTAINING PROTEIN-RELATED-RELATED"/>
    <property type="match status" value="1"/>
</dbReference>
<organism evidence="2 3">
    <name type="scientific">Brassica carinata</name>
    <name type="common">Ethiopian mustard</name>
    <name type="synonym">Abyssinian cabbage</name>
    <dbReference type="NCBI Taxonomy" id="52824"/>
    <lineage>
        <taxon>Eukaryota</taxon>
        <taxon>Viridiplantae</taxon>
        <taxon>Streptophyta</taxon>
        <taxon>Embryophyta</taxon>
        <taxon>Tracheophyta</taxon>
        <taxon>Spermatophyta</taxon>
        <taxon>Magnoliopsida</taxon>
        <taxon>eudicotyledons</taxon>
        <taxon>Gunneridae</taxon>
        <taxon>Pentapetalae</taxon>
        <taxon>rosids</taxon>
        <taxon>malvids</taxon>
        <taxon>Brassicales</taxon>
        <taxon>Brassicaceae</taxon>
        <taxon>Brassiceae</taxon>
        <taxon>Brassica</taxon>
    </lineage>
</organism>
<evidence type="ECO:0000313" key="3">
    <source>
        <dbReference type="Proteomes" id="UP000886595"/>
    </source>
</evidence>
<evidence type="ECO:0000313" key="2">
    <source>
        <dbReference type="EMBL" id="KAG2272866.1"/>
    </source>
</evidence>
<name>A0A8X7UCU6_BRACI</name>
<proteinExistence type="predicted"/>
<dbReference type="OrthoDB" id="1938430at2759"/>
<dbReference type="EMBL" id="JAAMPC010000013">
    <property type="protein sequence ID" value="KAG2272866.1"/>
    <property type="molecule type" value="Genomic_DNA"/>
</dbReference>
<dbReference type="Proteomes" id="UP000886595">
    <property type="component" value="Unassembled WGS sequence"/>
</dbReference>
<feature type="domain" description="Reverse transcriptase zinc-binding" evidence="1">
    <location>
        <begin position="2"/>
        <end position="42"/>
    </location>
</feature>
<dbReference type="PANTHER" id="PTHR33116:SF80">
    <property type="entry name" value="REVERSE TRANSCRIPTASE ZINC-BINDING DOMAIN-CONTAINING PROTEIN"/>
    <property type="match status" value="1"/>
</dbReference>
<dbReference type="AlphaFoldDB" id="A0A8X7UCU6"/>
<protein>
    <recommendedName>
        <fullName evidence="1">Reverse transcriptase zinc-binding domain-containing protein</fullName>
    </recommendedName>
</protein>
<accession>A0A8X7UCU6</accession>
<sequence>MVTRDRLIGWGLTVPSNCVLCSGHDESRHHLFFDCSYSSQVWTFFLSRLQLTPPQGFEDVLRWLLAPSRDKNMVLIVRLFHQATLYLVWKERNSRVHNSVEKPPGVIIAEIQQILRLRLDPVARRQTLLPGQPSVLVTWLSFFAL</sequence>
<reference evidence="2 3" key="1">
    <citation type="submission" date="2020-02" db="EMBL/GenBank/DDBJ databases">
        <authorList>
            <person name="Ma Q."/>
            <person name="Huang Y."/>
            <person name="Song X."/>
            <person name="Pei D."/>
        </authorList>
    </citation>
    <scope>NUCLEOTIDE SEQUENCE [LARGE SCALE GENOMIC DNA]</scope>
    <source>
        <strain evidence="2">Sxm20200214</strain>
        <tissue evidence="2">Leaf</tissue>
    </source>
</reference>
<comment type="caution">
    <text evidence="2">The sequence shown here is derived from an EMBL/GenBank/DDBJ whole genome shotgun (WGS) entry which is preliminary data.</text>
</comment>